<sequence>MAWTSACVRIEAEDACLGTGFLVAPQWIVTCAHLLWREDPATKQRLTPRTRVRVRFSDLAGTFEASAVAADDVQDIALLRLDTPLMSRRPAQMEDAPLSRGERVRLFGYPGFAGQQRPEDPLYGIAVDGEVSHVTQEYAQLIALQAVNGPVDGFSGSPVVVGEIVRGYFVACFGGVQRVAHGVLAIYPIRHAIEMLVRETSEEEWIELNDRGGGVKLRTTELCVRGAAADPVVTIPLAVLGEALVVGVPTVVVVVHFFDVAGDERACVAVEKTEACKRVLAALPEYARPREHLGSQPDLDHALLVPPVERCAAHDDHGHKEIVILDLEGREITQGREGSELRERILASACVRRCCVDALARVVGRRLGPTVETLVLLATIIAMFVGLYEKRFRFPVLAALLCAFAWSIARLPVQRAFLRMLGPEKRSALAKRQLVRCSVLTRDEGTPILLGVTFASARRPPILPTDSLGRLFHLLIFAGLLGDIANGVRTWIAVAARDPDGGHRFGGFFVGFVFPLMGGMIVGLVLGFPVGDSLETRLRRSGIGLVLLGGAVAIAAAAALLMDVEYFILVRSAGP</sequence>
<dbReference type="Pfam" id="PF13365">
    <property type="entry name" value="Trypsin_2"/>
    <property type="match status" value="1"/>
</dbReference>
<feature type="transmembrane region" description="Helical" evidence="1">
    <location>
        <begin position="508"/>
        <end position="530"/>
    </location>
</feature>
<dbReference type="EMBL" id="AM746676">
    <property type="protein sequence ID" value="CAN99455.1"/>
    <property type="molecule type" value="Genomic_DNA"/>
</dbReference>
<gene>
    <name evidence="2" type="ordered locus">sce9282</name>
</gene>
<protein>
    <submittedName>
        <fullName evidence="2">Membrane protein</fullName>
    </submittedName>
</protein>
<evidence type="ECO:0000313" key="2">
    <source>
        <dbReference type="EMBL" id="CAN99455.1"/>
    </source>
</evidence>
<dbReference type="Gene3D" id="2.40.10.120">
    <property type="match status" value="1"/>
</dbReference>
<keyword evidence="1" id="KW-0472">Membrane</keyword>
<dbReference type="Proteomes" id="UP000002139">
    <property type="component" value="Chromosome"/>
</dbReference>
<dbReference type="SUPFAM" id="SSF50494">
    <property type="entry name" value="Trypsin-like serine proteases"/>
    <property type="match status" value="1"/>
</dbReference>
<dbReference type="OrthoDB" id="5509699at2"/>
<dbReference type="InterPro" id="IPR009003">
    <property type="entry name" value="Peptidase_S1_PA"/>
</dbReference>
<feature type="transmembrane region" description="Helical" evidence="1">
    <location>
        <begin position="542"/>
        <end position="562"/>
    </location>
</feature>
<feature type="transmembrane region" description="Helical" evidence="1">
    <location>
        <begin position="371"/>
        <end position="388"/>
    </location>
</feature>
<dbReference type="AlphaFoldDB" id="A9GE81"/>
<evidence type="ECO:0000313" key="3">
    <source>
        <dbReference type="Proteomes" id="UP000002139"/>
    </source>
</evidence>
<dbReference type="BioCyc" id="SCEL448385:SCE_RS47465-MONOMER"/>
<reference evidence="2 3" key="1">
    <citation type="journal article" date="2007" name="Nat. Biotechnol.">
        <title>Complete genome sequence of the myxobacterium Sorangium cellulosum.</title>
        <authorList>
            <person name="Schneiker S."/>
            <person name="Perlova O."/>
            <person name="Kaiser O."/>
            <person name="Gerth K."/>
            <person name="Alici A."/>
            <person name="Altmeyer M.O."/>
            <person name="Bartels D."/>
            <person name="Bekel T."/>
            <person name="Beyer S."/>
            <person name="Bode E."/>
            <person name="Bode H.B."/>
            <person name="Bolten C.J."/>
            <person name="Choudhuri J.V."/>
            <person name="Doss S."/>
            <person name="Elnakady Y.A."/>
            <person name="Frank B."/>
            <person name="Gaigalat L."/>
            <person name="Goesmann A."/>
            <person name="Groeger C."/>
            <person name="Gross F."/>
            <person name="Jelsbak L."/>
            <person name="Jelsbak L."/>
            <person name="Kalinowski J."/>
            <person name="Kegler C."/>
            <person name="Knauber T."/>
            <person name="Konietzny S."/>
            <person name="Kopp M."/>
            <person name="Krause L."/>
            <person name="Krug D."/>
            <person name="Linke B."/>
            <person name="Mahmud T."/>
            <person name="Martinez-Arias R."/>
            <person name="McHardy A.C."/>
            <person name="Merai M."/>
            <person name="Meyer F."/>
            <person name="Mormann S."/>
            <person name="Munoz-Dorado J."/>
            <person name="Perez J."/>
            <person name="Pradella S."/>
            <person name="Rachid S."/>
            <person name="Raddatz G."/>
            <person name="Rosenau F."/>
            <person name="Rueckert C."/>
            <person name="Sasse F."/>
            <person name="Scharfe M."/>
            <person name="Schuster S.C."/>
            <person name="Suen G."/>
            <person name="Treuner-Lange A."/>
            <person name="Velicer G.J."/>
            <person name="Vorholter F.-J."/>
            <person name="Weissman K.J."/>
            <person name="Welch R.D."/>
            <person name="Wenzel S.C."/>
            <person name="Whitworth D.E."/>
            <person name="Wilhelm S."/>
            <person name="Wittmann C."/>
            <person name="Bloecker H."/>
            <person name="Puehler A."/>
            <person name="Mueller R."/>
        </authorList>
    </citation>
    <scope>NUCLEOTIDE SEQUENCE [LARGE SCALE GENOMIC DNA]</scope>
    <source>
        <strain evidence="3">So ce56</strain>
    </source>
</reference>
<dbReference type="KEGG" id="scl:sce9282"/>
<proteinExistence type="predicted"/>
<dbReference type="eggNOG" id="COG0265">
    <property type="taxonomic scope" value="Bacteria"/>
</dbReference>
<keyword evidence="1" id="KW-0812">Transmembrane</keyword>
<accession>A9GE81</accession>
<dbReference type="RefSeq" id="WP_012241890.1">
    <property type="nucleotide sequence ID" value="NC_010162.1"/>
</dbReference>
<keyword evidence="1" id="KW-1133">Transmembrane helix</keyword>
<name>A9GE81_SORC5</name>
<feature type="transmembrane region" description="Helical" evidence="1">
    <location>
        <begin position="394"/>
        <end position="413"/>
    </location>
</feature>
<keyword evidence="3" id="KW-1185">Reference proteome</keyword>
<feature type="transmembrane region" description="Helical" evidence="1">
    <location>
        <begin position="468"/>
        <end position="488"/>
    </location>
</feature>
<evidence type="ECO:0000256" key="1">
    <source>
        <dbReference type="SAM" id="Phobius"/>
    </source>
</evidence>
<organism evidence="2 3">
    <name type="scientific">Sorangium cellulosum (strain So ce56)</name>
    <name type="common">Polyangium cellulosum (strain So ce56)</name>
    <dbReference type="NCBI Taxonomy" id="448385"/>
    <lineage>
        <taxon>Bacteria</taxon>
        <taxon>Pseudomonadati</taxon>
        <taxon>Myxococcota</taxon>
        <taxon>Polyangia</taxon>
        <taxon>Polyangiales</taxon>
        <taxon>Polyangiaceae</taxon>
        <taxon>Sorangium</taxon>
    </lineage>
</organism>
<dbReference type="HOGENOM" id="CLU_473982_0_0_7"/>